<sequence>MNSVVNGIVVPTIIGTSWEGGFYAGLISYGGDVYAQVTANKAEGEHKPAIWLPDYTEIKGADSFFDGLSNTKAMAEAGSEIAQWALECRIAGFDDWAIPARDQLELQYRGFKPTDDENDVYRYGDNPSSLPPGYPYTIHLPGQTPVELFREGAAEAFEASWYWSSTQFSAYGAWGQGFDDGCQGYATKDGKTRVRLVRSIKL</sequence>
<reference evidence="1 2" key="1">
    <citation type="submission" date="2023-07" db="EMBL/GenBank/DDBJ databases">
        <authorList>
            <person name="Peeters C."/>
        </authorList>
    </citation>
    <scope>NUCLEOTIDE SEQUENCE [LARGE SCALE GENOMIC DNA]</scope>
    <source>
        <strain evidence="1 2">LMG 18095</strain>
    </source>
</reference>
<evidence type="ECO:0008006" key="3">
    <source>
        <dbReference type="Google" id="ProtNLM"/>
    </source>
</evidence>
<dbReference type="RefSeq" id="WP_316852082.1">
    <property type="nucleotide sequence ID" value="NZ_CATZAR010000005.1"/>
</dbReference>
<accession>A0ABM9JF89</accession>
<organism evidence="1 2">
    <name type="scientific">Ralstonia thomasii</name>
    <dbReference type="NCBI Taxonomy" id="3058596"/>
    <lineage>
        <taxon>Bacteria</taxon>
        <taxon>Pseudomonadati</taxon>
        <taxon>Pseudomonadota</taxon>
        <taxon>Betaproteobacteria</taxon>
        <taxon>Burkholderiales</taxon>
        <taxon>Burkholderiaceae</taxon>
        <taxon>Ralstonia</taxon>
    </lineage>
</organism>
<evidence type="ECO:0000313" key="1">
    <source>
        <dbReference type="EMBL" id="CAJ0792193.1"/>
    </source>
</evidence>
<evidence type="ECO:0000313" key="2">
    <source>
        <dbReference type="Proteomes" id="UP001189773"/>
    </source>
</evidence>
<dbReference type="Proteomes" id="UP001189773">
    <property type="component" value="Unassembled WGS sequence"/>
</dbReference>
<dbReference type="EMBL" id="CATZAR010000005">
    <property type="protein sequence ID" value="CAJ0792193.1"/>
    <property type="molecule type" value="Genomic_DNA"/>
</dbReference>
<proteinExistence type="predicted"/>
<protein>
    <recommendedName>
        <fullName evidence="3">DUF1566 domain-containing protein</fullName>
    </recommendedName>
</protein>
<gene>
    <name evidence="1" type="ORF">LMG18095_02280</name>
</gene>
<keyword evidence="2" id="KW-1185">Reference proteome</keyword>
<name>A0ABM9JF89_9RALS</name>
<comment type="caution">
    <text evidence="1">The sequence shown here is derived from an EMBL/GenBank/DDBJ whole genome shotgun (WGS) entry which is preliminary data.</text>
</comment>